<feature type="region of interest" description="Disordered" evidence="1">
    <location>
        <begin position="156"/>
        <end position="186"/>
    </location>
</feature>
<evidence type="ECO:0000313" key="3">
    <source>
        <dbReference type="EMBL" id="GFZ01913.1"/>
    </source>
</evidence>
<dbReference type="InterPro" id="IPR036047">
    <property type="entry name" value="F-box-like_dom_sf"/>
</dbReference>
<dbReference type="CDD" id="cd00303">
    <property type="entry name" value="retropepsin_like"/>
    <property type="match status" value="1"/>
</dbReference>
<proteinExistence type="predicted"/>
<dbReference type="Proteomes" id="UP000585474">
    <property type="component" value="Unassembled WGS sequence"/>
</dbReference>
<gene>
    <name evidence="3" type="ORF">Acr_15g0005220</name>
</gene>
<feature type="compositionally biased region" description="Low complexity" evidence="1">
    <location>
        <begin position="163"/>
        <end position="186"/>
    </location>
</feature>
<keyword evidence="4" id="KW-1185">Reference proteome</keyword>
<evidence type="ECO:0000259" key="2">
    <source>
        <dbReference type="PROSITE" id="PS50181"/>
    </source>
</evidence>
<dbReference type="PANTHER" id="PTHR31672:SF11">
    <property type="entry name" value="F-BOX PROTEIN CPR1-LIKE ISOFORM X2"/>
    <property type="match status" value="1"/>
</dbReference>
<dbReference type="EMBL" id="BJWL01000015">
    <property type="protein sequence ID" value="GFZ01913.1"/>
    <property type="molecule type" value="Genomic_DNA"/>
</dbReference>
<feature type="domain" description="F-box" evidence="2">
    <location>
        <begin position="305"/>
        <end position="353"/>
    </location>
</feature>
<evidence type="ECO:0000313" key="4">
    <source>
        <dbReference type="Proteomes" id="UP000585474"/>
    </source>
</evidence>
<dbReference type="Pfam" id="PF08284">
    <property type="entry name" value="RVP_2"/>
    <property type="match status" value="1"/>
</dbReference>
<dbReference type="AlphaFoldDB" id="A0A7J0FT95"/>
<organism evidence="3 4">
    <name type="scientific">Actinidia rufa</name>
    <dbReference type="NCBI Taxonomy" id="165716"/>
    <lineage>
        <taxon>Eukaryota</taxon>
        <taxon>Viridiplantae</taxon>
        <taxon>Streptophyta</taxon>
        <taxon>Embryophyta</taxon>
        <taxon>Tracheophyta</taxon>
        <taxon>Spermatophyta</taxon>
        <taxon>Magnoliopsida</taxon>
        <taxon>eudicotyledons</taxon>
        <taxon>Gunneridae</taxon>
        <taxon>Pentapetalae</taxon>
        <taxon>asterids</taxon>
        <taxon>Ericales</taxon>
        <taxon>Actinidiaceae</taxon>
        <taxon>Actinidia</taxon>
    </lineage>
</organism>
<dbReference type="PROSITE" id="PS50181">
    <property type="entry name" value="FBOX"/>
    <property type="match status" value="1"/>
</dbReference>
<dbReference type="SUPFAM" id="SSF81383">
    <property type="entry name" value="F-box domain"/>
    <property type="match status" value="1"/>
</dbReference>
<protein>
    <recommendedName>
        <fullName evidence="2">F-box domain-containing protein</fullName>
    </recommendedName>
</protein>
<name>A0A7J0FT95_9ERIC</name>
<comment type="caution">
    <text evidence="3">The sequence shown here is derived from an EMBL/GenBank/DDBJ whole genome shotgun (WGS) entry which is preliminary data.</text>
</comment>
<sequence>MPPRRGRGRRGAAEPEDRVDRIERILEGLVQVVHDVHNNNNHDDAPQQPAMPMPGAGAMPRTTIKQFQQLRPPTFYGTPDPRAAESWLLGIQRVFEVLPCTDEQKVARRFEAGLRWNIKNKVEILRLPTHQEVLHAALIAEESLNEMSQFRENRKKRIGGNVSRGQSSKRQSSGSSSGNSSAQQGNIVIQQPPTERGNNQPRQGRAFALVPGNTPATTSVVSGILPICGQPAHILMDSGSTHSFVSHSFEHYLTTSPVSLEYELSVSLPSGDSMLCDRVYSSCEIRVNDVPMNGSEEIARRVRDQIRLYNGPEEIVFFILVRLPADILYNSAQYVCWQWYSIIHNPYFIYEHLRRSTSGLFIQYVMVPCTPCFAELGKTNATVTEVSFPFPIEALATCDGLVLFRDRQNMDDLVLFTDRRKRTIRVANPLIKKVATVPPLTVQGYHYSYFSLACTRSRREYKVVFAYGSNLRFEDFDCMVVTLGKDHAWKLINNSTKFPSSCPKLFCYRPLSKGGFLYWAHFDLPFVVTLDVESEMCFMNFLAQQHFVREDILPLII</sequence>
<accession>A0A7J0FT95</accession>
<evidence type="ECO:0000256" key="1">
    <source>
        <dbReference type="SAM" id="MobiDB-lite"/>
    </source>
</evidence>
<dbReference type="PANTHER" id="PTHR31672">
    <property type="entry name" value="BNACNNG10540D PROTEIN"/>
    <property type="match status" value="1"/>
</dbReference>
<dbReference type="InterPro" id="IPR001810">
    <property type="entry name" value="F-box_dom"/>
</dbReference>
<dbReference type="InterPro" id="IPR050796">
    <property type="entry name" value="SCF_F-box_component"/>
</dbReference>
<reference evidence="3 4" key="1">
    <citation type="submission" date="2019-07" db="EMBL/GenBank/DDBJ databases">
        <title>De Novo Assembly of kiwifruit Actinidia rufa.</title>
        <authorList>
            <person name="Sugita-Konishi S."/>
            <person name="Sato K."/>
            <person name="Mori E."/>
            <person name="Abe Y."/>
            <person name="Kisaki G."/>
            <person name="Hamano K."/>
            <person name="Suezawa K."/>
            <person name="Otani M."/>
            <person name="Fukuda T."/>
            <person name="Manabe T."/>
            <person name="Gomi K."/>
            <person name="Tabuchi M."/>
            <person name="Akimitsu K."/>
            <person name="Kataoka I."/>
        </authorList>
    </citation>
    <scope>NUCLEOTIDE SEQUENCE [LARGE SCALE GENOMIC DNA]</scope>
    <source>
        <strain evidence="4">cv. Fuchu</strain>
    </source>
</reference>